<dbReference type="Gene3D" id="1.10.3270.10">
    <property type="entry name" value="HMGR, N-terminal domain"/>
    <property type="match status" value="1"/>
</dbReference>
<evidence type="ECO:0000256" key="7">
    <source>
        <dbReference type="ARBA" id="ARBA00023002"/>
    </source>
</evidence>
<evidence type="ECO:0000256" key="1">
    <source>
        <dbReference type="ARBA" id="ARBA00004477"/>
    </source>
</evidence>
<dbReference type="KEGG" id="amus:LMH87_007408"/>
<dbReference type="InterPro" id="IPR002202">
    <property type="entry name" value="HMG_CoA_Rdtase"/>
</dbReference>
<dbReference type="FunFam" id="1.10.3270.10:FF:000001">
    <property type="entry name" value="3-hydroxy-3-methylglutaryl coenzyme A reductase"/>
    <property type="match status" value="1"/>
</dbReference>
<evidence type="ECO:0000256" key="4">
    <source>
        <dbReference type="ARBA" id="ARBA00022824"/>
    </source>
</evidence>
<dbReference type="InterPro" id="IPR023074">
    <property type="entry name" value="HMG_CoA_Rdtase_cat_sf"/>
</dbReference>
<name>A0A9W8QQQ7_AKAMU</name>
<evidence type="ECO:0000256" key="11">
    <source>
        <dbReference type="SAM" id="MobiDB-lite"/>
    </source>
</evidence>
<comment type="pathway">
    <text evidence="10">Metabolic intermediate biosynthesis; (R)-mevalonate biosynthesis; (R)-mevalonate from acetyl-CoA: step 3/3.</text>
</comment>
<evidence type="ECO:0000313" key="14">
    <source>
        <dbReference type="Proteomes" id="UP001144673"/>
    </source>
</evidence>
<feature type="region of interest" description="Disordered" evidence="11">
    <location>
        <begin position="1"/>
        <end position="20"/>
    </location>
</feature>
<feature type="transmembrane region" description="Helical" evidence="10">
    <location>
        <begin position="494"/>
        <end position="516"/>
    </location>
</feature>
<dbReference type="PANTHER" id="PTHR10572:SF24">
    <property type="entry name" value="3-HYDROXY-3-METHYLGLUTARYL-COENZYME A REDUCTASE"/>
    <property type="match status" value="1"/>
</dbReference>
<dbReference type="InterPro" id="IPR004554">
    <property type="entry name" value="HMG_CoA_Rdtase_eu_arc"/>
</dbReference>
<dbReference type="GO" id="GO:0004420">
    <property type="term" value="F:hydroxymethylglutaryl-CoA reductase (NADPH) activity"/>
    <property type="evidence" value="ECO:0007669"/>
    <property type="project" value="UniProtKB-EC"/>
</dbReference>
<dbReference type="AlphaFoldDB" id="A0A9W8QQQ7"/>
<feature type="region of interest" description="Disordered" evidence="11">
    <location>
        <begin position="68"/>
        <end position="89"/>
    </location>
</feature>
<dbReference type="RefSeq" id="XP_056060708.1">
    <property type="nucleotide sequence ID" value="XM_056192493.1"/>
</dbReference>
<dbReference type="GO" id="GO:0005789">
    <property type="term" value="C:endoplasmic reticulum membrane"/>
    <property type="evidence" value="ECO:0007669"/>
    <property type="project" value="UniProtKB-SubCell"/>
</dbReference>
<feature type="region of interest" description="Disordered" evidence="11">
    <location>
        <begin position="757"/>
        <end position="808"/>
    </location>
</feature>
<evidence type="ECO:0000256" key="2">
    <source>
        <dbReference type="ARBA" id="ARBA00007661"/>
    </source>
</evidence>
<evidence type="ECO:0000256" key="9">
    <source>
        <dbReference type="ARBA" id="ARBA00023136"/>
    </source>
</evidence>
<reference evidence="13" key="1">
    <citation type="journal article" date="2023" name="Access Microbiol">
        <title>De-novo genome assembly for Akanthomyces muscarius, a biocontrol agent of insect agricultural pests.</title>
        <authorList>
            <person name="Erdos Z."/>
            <person name="Studholme D.J."/>
            <person name="Raymond B."/>
            <person name="Sharma M."/>
        </authorList>
    </citation>
    <scope>NUCLEOTIDE SEQUENCE</scope>
    <source>
        <strain evidence="13">Ve6</strain>
    </source>
</reference>
<dbReference type="Pfam" id="PF12349">
    <property type="entry name" value="Sterol-sensing"/>
    <property type="match status" value="1"/>
</dbReference>
<keyword evidence="6 10" id="KW-1133">Transmembrane helix</keyword>
<dbReference type="PRINTS" id="PR00071">
    <property type="entry name" value="HMGCOARDTASE"/>
</dbReference>
<keyword evidence="8" id="KW-0443">Lipid metabolism</keyword>
<feature type="compositionally biased region" description="Basic residues" evidence="11">
    <location>
        <begin position="79"/>
        <end position="89"/>
    </location>
</feature>
<dbReference type="PROSITE" id="PS01192">
    <property type="entry name" value="HMG_COA_REDUCTASE_3"/>
    <property type="match status" value="1"/>
</dbReference>
<dbReference type="InterPro" id="IPR023282">
    <property type="entry name" value="HMG_CoA_Rdtase_N"/>
</dbReference>
<dbReference type="InterPro" id="IPR000731">
    <property type="entry name" value="SSD"/>
</dbReference>
<dbReference type="FunFam" id="3.30.70.420:FF:000001">
    <property type="entry name" value="3-hydroxy-3-methylglutaryl coenzyme A reductase"/>
    <property type="match status" value="1"/>
</dbReference>
<feature type="transmembrane region" description="Helical" evidence="10">
    <location>
        <begin position="339"/>
        <end position="360"/>
    </location>
</feature>
<dbReference type="Gene3D" id="3.90.770.10">
    <property type="entry name" value="3-hydroxy-3-methylglutaryl-coenzyme A Reductase, Chain A, domain 2"/>
    <property type="match status" value="1"/>
</dbReference>
<organism evidence="13 14">
    <name type="scientific">Akanthomyces muscarius</name>
    <name type="common">Entomopathogenic fungus</name>
    <name type="synonym">Lecanicillium muscarium</name>
    <dbReference type="NCBI Taxonomy" id="2231603"/>
    <lineage>
        <taxon>Eukaryota</taxon>
        <taxon>Fungi</taxon>
        <taxon>Dikarya</taxon>
        <taxon>Ascomycota</taxon>
        <taxon>Pezizomycotina</taxon>
        <taxon>Sordariomycetes</taxon>
        <taxon>Hypocreomycetidae</taxon>
        <taxon>Hypocreales</taxon>
        <taxon>Cordycipitaceae</taxon>
        <taxon>Akanthomyces</taxon>
    </lineage>
</organism>
<comment type="subcellular location">
    <subcellularLocation>
        <location evidence="1 10">Endoplasmic reticulum membrane</location>
        <topology evidence="1 10">Multi-pass membrane protein</topology>
    </subcellularLocation>
</comment>
<evidence type="ECO:0000256" key="6">
    <source>
        <dbReference type="ARBA" id="ARBA00022989"/>
    </source>
</evidence>
<feature type="transmembrane region" description="Helical" evidence="10">
    <location>
        <begin position="393"/>
        <end position="413"/>
    </location>
</feature>
<feature type="region of interest" description="Disordered" evidence="11">
    <location>
        <begin position="1235"/>
        <end position="1279"/>
    </location>
</feature>
<dbReference type="SUPFAM" id="SSF55035">
    <property type="entry name" value="NAD-binding domain of HMG-CoA reductase"/>
    <property type="match status" value="1"/>
</dbReference>
<dbReference type="PROSITE" id="PS50065">
    <property type="entry name" value="HMG_COA_REDUCTASE_4"/>
    <property type="match status" value="1"/>
</dbReference>
<dbReference type="SUPFAM" id="SSF56542">
    <property type="entry name" value="Substrate-binding domain of HMG-CoA reductase"/>
    <property type="match status" value="1"/>
</dbReference>
<feature type="transmembrane region" description="Helical" evidence="10">
    <location>
        <begin position="580"/>
        <end position="599"/>
    </location>
</feature>
<dbReference type="InterPro" id="IPR009023">
    <property type="entry name" value="HMG_CoA_Rdtase_NAD(P)-bd_sf"/>
</dbReference>
<dbReference type="PROSITE" id="PS50156">
    <property type="entry name" value="SSD"/>
    <property type="match status" value="1"/>
</dbReference>
<dbReference type="Gene3D" id="3.30.70.420">
    <property type="entry name" value="Hydroxymethylglutaryl-CoA reductase, class I/II, NAD/NADP-binding domain"/>
    <property type="match status" value="1"/>
</dbReference>
<evidence type="ECO:0000259" key="12">
    <source>
        <dbReference type="PROSITE" id="PS50156"/>
    </source>
</evidence>
<evidence type="ECO:0000313" key="13">
    <source>
        <dbReference type="EMBL" id="KAJ4165793.1"/>
    </source>
</evidence>
<dbReference type="NCBIfam" id="TIGR00533">
    <property type="entry name" value="HMG_CoA_R_NADP"/>
    <property type="match status" value="1"/>
</dbReference>
<keyword evidence="14" id="KW-1185">Reference proteome</keyword>
<keyword evidence="3 10" id="KW-0812">Transmembrane</keyword>
<evidence type="ECO:0000256" key="5">
    <source>
        <dbReference type="ARBA" id="ARBA00022857"/>
    </source>
</evidence>
<dbReference type="GO" id="GO:0005778">
    <property type="term" value="C:peroxisomal membrane"/>
    <property type="evidence" value="ECO:0007669"/>
    <property type="project" value="TreeGrafter"/>
</dbReference>
<dbReference type="InterPro" id="IPR009029">
    <property type="entry name" value="HMG_CoA_Rdtase_sub-bd_dom_sf"/>
</dbReference>
<dbReference type="GO" id="GO:0006696">
    <property type="term" value="P:ergosterol biosynthetic process"/>
    <property type="evidence" value="ECO:0007669"/>
    <property type="project" value="TreeGrafter"/>
</dbReference>
<dbReference type="GeneID" id="80894567"/>
<dbReference type="EMBL" id="JAJHUN010000001">
    <property type="protein sequence ID" value="KAJ4165793.1"/>
    <property type="molecule type" value="Genomic_DNA"/>
</dbReference>
<dbReference type="InterPro" id="IPR025583">
    <property type="entry name" value="HMG-CoA_N_dom"/>
</dbReference>
<comment type="similarity">
    <text evidence="2 10">Belongs to the HMG-CoA reductase family.</text>
</comment>
<keyword evidence="5 10" id="KW-0521">NADP</keyword>
<dbReference type="PROSITE" id="PS00066">
    <property type="entry name" value="HMG_COA_REDUCTASE_1"/>
    <property type="match status" value="1"/>
</dbReference>
<dbReference type="GO" id="GO:0008299">
    <property type="term" value="P:isoprenoid biosynthetic process"/>
    <property type="evidence" value="ECO:0007669"/>
    <property type="project" value="InterPro"/>
</dbReference>
<evidence type="ECO:0000256" key="8">
    <source>
        <dbReference type="ARBA" id="ARBA00023098"/>
    </source>
</evidence>
<dbReference type="PROSITE" id="PS00318">
    <property type="entry name" value="HMG_COA_REDUCTASE_2"/>
    <property type="match status" value="1"/>
</dbReference>
<keyword evidence="9 10" id="KW-0472">Membrane</keyword>
<dbReference type="GO" id="GO:0015936">
    <property type="term" value="P:coenzyme A metabolic process"/>
    <property type="evidence" value="ECO:0007669"/>
    <property type="project" value="InterPro"/>
</dbReference>
<evidence type="ECO:0000256" key="3">
    <source>
        <dbReference type="ARBA" id="ARBA00022692"/>
    </source>
</evidence>
<dbReference type="InterPro" id="IPR023076">
    <property type="entry name" value="HMG_CoA_Rdtase_CS"/>
</dbReference>
<dbReference type="PANTHER" id="PTHR10572">
    <property type="entry name" value="3-HYDROXY-3-METHYLGLUTARYL-COENZYME A REDUCTASE"/>
    <property type="match status" value="1"/>
</dbReference>
<keyword evidence="7 10" id="KW-0560">Oxidoreductase</keyword>
<dbReference type="FunFam" id="3.90.770.10:FF:000001">
    <property type="entry name" value="3-hydroxy-3-methylglutaryl coenzyme A reductase"/>
    <property type="match status" value="1"/>
</dbReference>
<keyword evidence="4 10" id="KW-0256">Endoplasmic reticulum</keyword>
<gene>
    <name evidence="13" type="ORF">LMH87_007408</name>
</gene>
<feature type="domain" description="SSD" evidence="12">
    <location>
        <begin position="338"/>
        <end position="516"/>
    </location>
</feature>
<comment type="caution">
    <text evidence="13">The sequence shown here is derived from an EMBL/GenBank/DDBJ whole genome shotgun (WGS) entry which is preliminary data.</text>
</comment>
<accession>A0A9W8QQQ7</accession>
<feature type="transmembrane region" description="Helical" evidence="10">
    <location>
        <begin position="367"/>
        <end position="387"/>
    </location>
</feature>
<dbReference type="InterPro" id="IPR053958">
    <property type="entry name" value="HMGCR/SNAP/NPC1-like_SSD"/>
</dbReference>
<dbReference type="EC" id="1.1.1.34" evidence="10"/>
<comment type="catalytic activity">
    <reaction evidence="10">
        <text>(R)-mevalonate + 2 NADP(+) + CoA = (3S)-3-hydroxy-3-methylglutaryl-CoA + 2 NADPH + 2 H(+)</text>
        <dbReference type="Rhea" id="RHEA:15989"/>
        <dbReference type="ChEBI" id="CHEBI:15378"/>
        <dbReference type="ChEBI" id="CHEBI:36464"/>
        <dbReference type="ChEBI" id="CHEBI:43074"/>
        <dbReference type="ChEBI" id="CHEBI:57287"/>
        <dbReference type="ChEBI" id="CHEBI:57783"/>
        <dbReference type="ChEBI" id="CHEBI:58349"/>
        <dbReference type="EC" id="1.1.1.34"/>
    </reaction>
</comment>
<dbReference type="CDD" id="cd00643">
    <property type="entry name" value="HMG-CoA_reductase_classI"/>
    <property type="match status" value="1"/>
</dbReference>
<proteinExistence type="inferred from homology"/>
<dbReference type="Proteomes" id="UP001144673">
    <property type="component" value="Chromosome 1"/>
</dbReference>
<protein>
    <recommendedName>
        <fullName evidence="10">3-hydroxy-3-methylglutaryl coenzyme A reductase</fullName>
        <shortName evidence="10">HMG-CoA reductase</shortName>
        <ecNumber evidence="10">1.1.1.34</ecNumber>
    </recommendedName>
</protein>
<dbReference type="Pfam" id="PF00368">
    <property type="entry name" value="HMG-CoA_red"/>
    <property type="match status" value="1"/>
</dbReference>
<evidence type="ECO:0000256" key="10">
    <source>
        <dbReference type="RuleBase" id="RU361219"/>
    </source>
</evidence>
<feature type="transmembrane region" description="Helical" evidence="10">
    <location>
        <begin position="469"/>
        <end position="488"/>
    </location>
</feature>
<dbReference type="Pfam" id="PF13323">
    <property type="entry name" value="HPIH"/>
    <property type="match status" value="1"/>
</dbReference>
<sequence>MVLVQGPQGQGREAGDGQTPASTVHVFAPAATTVRAVFALLARVLTPTGKQRYSELAFNCLAYPPSDPTSGPISEAPRPRPRKCRKPSRRVTFSDTVVEMNFLPTRFRGETTGPAKAAPPTWAGKTITPFLHLLGRLAGSHPIHTIVLVAVLASSSYIGLIQESLFERTATVSKADWSSLTEGSRDLFASPETAWRWQSVEAGAESTDNSDHLALLTFVFPDTLSADTIDVAPLAQAVPTPQNLSITSLPVTENPFTTYTQDSILAYSLPYDQAREFLTAAQEIPSENSETVLTRHGREEKMWIMKAAKVHTRNTFVEWVRNAWTEFIDLLKNAETLDIVIMVLGYLSMHLTFVSLFLSMRRMGSNLWLGMSTLFASAFAFVFGLAVTTKLGVPISVILLSEGLPFLVVTIGFEKNIVLTRAVLNHAIEARRSQSQNSKGKGKSLTQDAIQTAIYAAIKDKGYEIIRDYAIEITILVLGAASGVQGGLQQFCFLAAWILFFDCLLLFTFYTAILSIKLEINRIKRHFEMRQALEADGVSRRVAENVASSNDWPNGDAKTAKDKALFGRGMKSSSVPKFKVLMISGFVFINIVNICTIPFRSGSSFATLRSWAGGLGGVVSAPPVDPFKVAANGLDVVLAAAKSRGQAVLVSVLTPIKYELEYPSIHYALPAAVADATVHGHSHFDSYGMGGRVVGSLLKSLEDPILSKWIVVALALSVGLNGYLFNIARWGINEPSVSETSEHHIDRRELARAQRFNETEPSSIPLGQYVAPTPQPTEPATPALTDDEGDGLSMTRSRPAPMTPSANRSNAELDQMLLEKRVPEMTDEEVVAMSMRGKIPGYALEKTLGDFTRAVKIRRTIISRTKATSHITHSLDRSKLPFQNYDWERVFGACCENVIGYMPLPVGVAGPLVIDGQSYFIPMATTEGVLVASASRGCKAINSGGGAITVLTGDGMTRGPCVSFETLERAGAAKLWLDSEEGQNVMKKAFNSTSRFARLQTMKTAMAGTNLYIRFRTTTGDAMGMNMISKGVEHALNIMATDGGFDDMIIVSVSGNYCSDKKPAAINWIEGRGKSVVAEAIIPGDVVKSVLKCDVDTLVELNISKNLIGSAMAGAMGGFNAHAANIVAAIYLATGQDPAQVVESSNCITIMKNLKGSLQISVSMPSLEVGTLGGGTILEPQSSMLDLLGVRGSHPTNPGDNARRLARIIAASVLAGELSLCSALAAGHLVRAHMQHNRSAAPSRTTTPAPPATPVTLAMTNGLEKANGKSAAANERSKR</sequence>